<sequence>MTTTSLSKSKLDIVMKDLEDTMERSQTLASQVTQMNTLQTKQIDRFQTNMDKSSRHLEEIEHEMDELQKGFCIRLCCPSKCGKSKSKSSISEKVDDYHSDKYVVPIEQNLIYSNDKFQSLEENLQRLQYFNTLIDHELQDQLQALNNLNEQVDTDAYKLTKVNQKGRSLFPN</sequence>
<keyword evidence="1" id="KW-0175">Coiled coil</keyword>
<name>A0A815W7A9_ADIRI</name>
<dbReference type="Proteomes" id="UP000663828">
    <property type="component" value="Unassembled WGS sequence"/>
</dbReference>
<evidence type="ECO:0000313" key="3">
    <source>
        <dbReference type="Proteomes" id="UP000663828"/>
    </source>
</evidence>
<keyword evidence="3" id="KW-1185">Reference proteome</keyword>
<dbReference type="EMBL" id="CAJNOR010005006">
    <property type="protein sequence ID" value="CAF1539870.1"/>
    <property type="molecule type" value="Genomic_DNA"/>
</dbReference>
<evidence type="ECO:0000256" key="1">
    <source>
        <dbReference type="SAM" id="Coils"/>
    </source>
</evidence>
<protein>
    <recommendedName>
        <fullName evidence="4">t-SNARE coiled-coil homology domain-containing protein</fullName>
    </recommendedName>
</protein>
<comment type="caution">
    <text evidence="2">The sequence shown here is derived from an EMBL/GenBank/DDBJ whole genome shotgun (WGS) entry which is preliminary data.</text>
</comment>
<organism evidence="2 3">
    <name type="scientific">Adineta ricciae</name>
    <name type="common">Rotifer</name>
    <dbReference type="NCBI Taxonomy" id="249248"/>
    <lineage>
        <taxon>Eukaryota</taxon>
        <taxon>Metazoa</taxon>
        <taxon>Spiralia</taxon>
        <taxon>Gnathifera</taxon>
        <taxon>Rotifera</taxon>
        <taxon>Eurotatoria</taxon>
        <taxon>Bdelloidea</taxon>
        <taxon>Adinetida</taxon>
        <taxon>Adinetidae</taxon>
        <taxon>Adineta</taxon>
    </lineage>
</organism>
<dbReference type="AlphaFoldDB" id="A0A815W7A9"/>
<feature type="coiled-coil region" evidence="1">
    <location>
        <begin position="43"/>
        <end position="70"/>
    </location>
</feature>
<gene>
    <name evidence="2" type="ORF">XAT740_LOCUS42100</name>
</gene>
<accession>A0A815W7A9</accession>
<evidence type="ECO:0000313" key="2">
    <source>
        <dbReference type="EMBL" id="CAF1539870.1"/>
    </source>
</evidence>
<evidence type="ECO:0008006" key="4">
    <source>
        <dbReference type="Google" id="ProtNLM"/>
    </source>
</evidence>
<reference evidence="2" key="1">
    <citation type="submission" date="2021-02" db="EMBL/GenBank/DDBJ databases">
        <authorList>
            <person name="Nowell W R."/>
        </authorList>
    </citation>
    <scope>NUCLEOTIDE SEQUENCE</scope>
</reference>
<proteinExistence type="predicted"/>